<dbReference type="InterPro" id="IPR025412">
    <property type="entry name" value="DUF4304"/>
</dbReference>
<proteinExistence type="predicted"/>
<dbReference type="Pfam" id="PF14137">
    <property type="entry name" value="DUF4304"/>
    <property type="match status" value="1"/>
</dbReference>
<accession>A0A7D4TWV2</accession>
<dbReference type="AlphaFoldDB" id="A0A7D4TWV2"/>
<dbReference type="Proteomes" id="UP000505355">
    <property type="component" value="Chromosome"/>
</dbReference>
<protein>
    <submittedName>
        <fullName evidence="1">DUF4304 domain-containing protein</fullName>
    </submittedName>
</protein>
<reference evidence="1 2" key="1">
    <citation type="submission" date="2020-05" db="EMBL/GenBank/DDBJ databases">
        <title>Mucilaginibacter mali sp. nov.</title>
        <authorList>
            <person name="Kim H.S."/>
            <person name="Lee K.C."/>
            <person name="Suh M.K."/>
            <person name="Kim J.-S."/>
            <person name="Han K.-I."/>
            <person name="Eom M.K."/>
            <person name="Shin Y.K."/>
            <person name="Lee J.-S."/>
        </authorList>
    </citation>
    <scope>NUCLEOTIDE SEQUENCE [LARGE SCALE GENOMIC DNA]</scope>
    <source>
        <strain evidence="1 2">G2-14</strain>
    </source>
</reference>
<name>A0A7D4TWV2_9SPHI</name>
<dbReference type="EMBL" id="CP054139">
    <property type="protein sequence ID" value="QKJ29877.1"/>
    <property type="molecule type" value="Genomic_DNA"/>
</dbReference>
<evidence type="ECO:0000313" key="1">
    <source>
        <dbReference type="EMBL" id="QKJ29877.1"/>
    </source>
</evidence>
<evidence type="ECO:0000313" key="2">
    <source>
        <dbReference type="Proteomes" id="UP000505355"/>
    </source>
</evidence>
<keyword evidence="2" id="KW-1185">Reference proteome</keyword>
<sequence>MERNLTLEFKAIVKNTIAPILKSIDFKKNGLNFTCISNDLIQCVNIQLNRFNHSERVEFTVNLGFFNTKLYQVSTNREIPTSVKSDDCYVRVRVGRLIHSRDKWYLLDPTTSDVILASEIENDFKQYVIPLFKKLKNPVSLLNVLRDEDNPYHLKCDPNAIAIMELEYGAPETGKRLLLNSYREAIIPKSIKNTSIYPDGRKELKWSEPFINQDYINNLIRMADIYDIML</sequence>
<dbReference type="KEGG" id="mmab:HQ865_08950"/>
<gene>
    <name evidence="1" type="ORF">HQ865_08950</name>
</gene>
<organism evidence="1 2">
    <name type="scientific">Mucilaginibacter mali</name>
    <dbReference type="NCBI Taxonomy" id="2740462"/>
    <lineage>
        <taxon>Bacteria</taxon>
        <taxon>Pseudomonadati</taxon>
        <taxon>Bacteroidota</taxon>
        <taxon>Sphingobacteriia</taxon>
        <taxon>Sphingobacteriales</taxon>
        <taxon>Sphingobacteriaceae</taxon>
        <taxon>Mucilaginibacter</taxon>
    </lineage>
</organism>
<dbReference type="RefSeq" id="WP_173414567.1">
    <property type="nucleotide sequence ID" value="NZ_CP054139.1"/>
</dbReference>